<evidence type="ECO:0000313" key="3">
    <source>
        <dbReference type="EMBL" id="ACO62358.1"/>
    </source>
</evidence>
<evidence type="ECO:0000313" key="4">
    <source>
        <dbReference type="Proteomes" id="UP000002009"/>
    </source>
</evidence>
<dbReference type="GeneID" id="8241859"/>
<feature type="compositionally biased region" description="Polar residues" evidence="1">
    <location>
        <begin position="122"/>
        <end position="135"/>
    </location>
</feature>
<dbReference type="InParanoid" id="C1E2J8"/>
<feature type="domain" description="C2H2-type" evidence="2">
    <location>
        <begin position="140"/>
        <end position="165"/>
    </location>
</feature>
<gene>
    <name evidence="3" type="ORF">MICPUN_57268</name>
</gene>
<dbReference type="OMA" id="YETHVAS"/>
<protein>
    <recommendedName>
        <fullName evidence="2">C2H2-type domain-containing protein</fullName>
    </recommendedName>
</protein>
<feature type="compositionally biased region" description="Basic and acidic residues" evidence="1">
    <location>
        <begin position="7"/>
        <end position="19"/>
    </location>
</feature>
<evidence type="ECO:0000259" key="2">
    <source>
        <dbReference type="Pfam" id="PF12874"/>
    </source>
</evidence>
<feature type="region of interest" description="Disordered" evidence="1">
    <location>
        <begin position="1"/>
        <end position="58"/>
    </location>
</feature>
<dbReference type="RefSeq" id="XP_002501100.1">
    <property type="nucleotide sequence ID" value="XM_002501054.1"/>
</dbReference>
<proteinExistence type="predicted"/>
<dbReference type="KEGG" id="mis:MICPUN_57268"/>
<reference evidence="3 4" key="1">
    <citation type="journal article" date="2009" name="Science">
        <title>Green evolution and dynamic adaptations revealed by genomes of the marine picoeukaryotes Micromonas.</title>
        <authorList>
            <person name="Worden A.Z."/>
            <person name="Lee J.H."/>
            <person name="Mock T."/>
            <person name="Rouze P."/>
            <person name="Simmons M.P."/>
            <person name="Aerts A.L."/>
            <person name="Allen A.E."/>
            <person name="Cuvelier M.L."/>
            <person name="Derelle E."/>
            <person name="Everett M.V."/>
            <person name="Foulon E."/>
            <person name="Grimwood J."/>
            <person name="Gundlach H."/>
            <person name="Henrissat B."/>
            <person name="Napoli C."/>
            <person name="McDonald S.M."/>
            <person name="Parker M.S."/>
            <person name="Rombauts S."/>
            <person name="Salamov A."/>
            <person name="Von Dassow P."/>
            <person name="Badger J.H."/>
            <person name="Coutinho P.M."/>
            <person name="Demir E."/>
            <person name="Dubchak I."/>
            <person name="Gentemann C."/>
            <person name="Eikrem W."/>
            <person name="Gready J.E."/>
            <person name="John U."/>
            <person name="Lanier W."/>
            <person name="Lindquist E.A."/>
            <person name="Lucas S."/>
            <person name="Mayer K.F."/>
            <person name="Moreau H."/>
            <person name="Not F."/>
            <person name="Otillar R."/>
            <person name="Panaud O."/>
            <person name="Pangilinan J."/>
            <person name="Paulsen I."/>
            <person name="Piegu B."/>
            <person name="Poliakov A."/>
            <person name="Robbens S."/>
            <person name="Schmutz J."/>
            <person name="Toulza E."/>
            <person name="Wyss T."/>
            <person name="Zelensky A."/>
            <person name="Zhou K."/>
            <person name="Armbrust E.V."/>
            <person name="Bhattacharya D."/>
            <person name="Goodenough U.W."/>
            <person name="Van de Peer Y."/>
            <person name="Grigoriev I.V."/>
        </authorList>
    </citation>
    <scope>NUCLEOTIDE SEQUENCE [LARGE SCALE GENOMIC DNA]</scope>
    <source>
        <strain evidence="4">RCC299 / NOUM17</strain>
    </source>
</reference>
<dbReference type="EMBL" id="CP001324">
    <property type="protein sequence ID" value="ACO62358.1"/>
    <property type="molecule type" value="Genomic_DNA"/>
</dbReference>
<feature type="compositionally biased region" description="Basic and acidic residues" evidence="1">
    <location>
        <begin position="97"/>
        <end position="113"/>
    </location>
</feature>
<dbReference type="Proteomes" id="UP000002009">
    <property type="component" value="Chromosome 3"/>
</dbReference>
<name>C1E2J8_MICCC</name>
<dbReference type="Gene3D" id="3.30.160.60">
    <property type="entry name" value="Classic Zinc Finger"/>
    <property type="match status" value="1"/>
</dbReference>
<sequence length="193" mass="20224">MPAPGRMDGHMSKASRDLSKGIAVKSNGFKYGGGKDEGWGTGGEKGRRVGKGGGRRDVAARARLREILERKRAAAEAGDEAGKTVGNKRKRGGGGGGDDRDARNKAPRREEPKPAAVEPTEETPNGETMDNTTTEGPERWTCATCGGVKCGNAANYQSHVLSKKHKAAAQRERGRATLAAMKAARAEAAAARG</sequence>
<dbReference type="AlphaFoldDB" id="C1E2J8"/>
<feature type="region of interest" description="Disordered" evidence="1">
    <location>
        <begin position="71"/>
        <end position="141"/>
    </location>
</feature>
<dbReference type="InterPro" id="IPR013087">
    <property type="entry name" value="Znf_C2H2_type"/>
</dbReference>
<keyword evidence="4" id="KW-1185">Reference proteome</keyword>
<organism evidence="3 4">
    <name type="scientific">Micromonas commoda (strain RCC299 / NOUM17 / CCMP2709)</name>
    <name type="common">Picoplanktonic green alga</name>
    <dbReference type="NCBI Taxonomy" id="296587"/>
    <lineage>
        <taxon>Eukaryota</taxon>
        <taxon>Viridiplantae</taxon>
        <taxon>Chlorophyta</taxon>
        <taxon>Mamiellophyceae</taxon>
        <taxon>Mamiellales</taxon>
        <taxon>Mamiellaceae</taxon>
        <taxon>Micromonas</taxon>
    </lineage>
</organism>
<dbReference type="Pfam" id="PF12874">
    <property type="entry name" value="zf-met"/>
    <property type="match status" value="1"/>
</dbReference>
<evidence type="ECO:0000256" key="1">
    <source>
        <dbReference type="SAM" id="MobiDB-lite"/>
    </source>
</evidence>
<accession>C1E2J8</accession>